<reference evidence="5 6" key="1">
    <citation type="submission" date="2018-06" db="EMBL/GenBank/DDBJ databases">
        <title>Comparative genomics reveals the genomic features of Rhizophagus irregularis, R. cerebriforme, R. diaphanum and Gigaspora rosea, and their symbiotic lifestyle signature.</title>
        <authorList>
            <person name="Morin E."/>
            <person name="San Clemente H."/>
            <person name="Chen E.C.H."/>
            <person name="De La Providencia I."/>
            <person name="Hainaut M."/>
            <person name="Kuo A."/>
            <person name="Kohler A."/>
            <person name="Murat C."/>
            <person name="Tang N."/>
            <person name="Roy S."/>
            <person name="Loubradou J."/>
            <person name="Henrissat B."/>
            <person name="Grigoriev I.V."/>
            <person name="Corradi N."/>
            <person name="Roux C."/>
            <person name="Martin F.M."/>
        </authorList>
    </citation>
    <scope>NUCLEOTIDE SEQUENCE [LARGE SCALE GENOMIC DNA]</scope>
    <source>
        <strain evidence="5 6">DAOM 227022</strain>
    </source>
</reference>
<dbReference type="GO" id="GO:0004386">
    <property type="term" value="F:helicase activity"/>
    <property type="evidence" value="ECO:0007669"/>
    <property type="project" value="InterPro"/>
</dbReference>
<dbReference type="InterPro" id="IPR045055">
    <property type="entry name" value="DNA2/NAM7-like"/>
</dbReference>
<evidence type="ECO:0008006" key="7">
    <source>
        <dbReference type="Google" id="ProtNLM"/>
    </source>
</evidence>
<name>A0A397SDA4_9GLOM</name>
<evidence type="ECO:0000259" key="4">
    <source>
        <dbReference type="Pfam" id="PF25396"/>
    </source>
</evidence>
<dbReference type="InterPro" id="IPR041677">
    <property type="entry name" value="DNA2/NAM7_AAA_11"/>
</dbReference>
<dbReference type="FunFam" id="3.40.50.300:FF:001660">
    <property type="entry name" value="NF-X1 finger and helicase protein, putative"/>
    <property type="match status" value="1"/>
</dbReference>
<evidence type="ECO:0000313" key="5">
    <source>
        <dbReference type="EMBL" id="RIA80711.1"/>
    </source>
</evidence>
<dbReference type="Pfam" id="PF25396">
    <property type="entry name" value="ZNFX1"/>
    <property type="match status" value="1"/>
</dbReference>
<dbReference type="PANTHER" id="PTHR10887">
    <property type="entry name" value="DNA2/NAM7 HELICASE FAMILY"/>
    <property type="match status" value="1"/>
</dbReference>
<dbReference type="InterPro" id="IPR057373">
    <property type="entry name" value="ZNFX1"/>
</dbReference>
<feature type="domain" description="ZNFX1" evidence="4">
    <location>
        <begin position="487"/>
        <end position="596"/>
    </location>
</feature>
<feature type="compositionally biased region" description="Gly residues" evidence="1">
    <location>
        <begin position="7"/>
        <end position="20"/>
    </location>
</feature>
<dbReference type="EMBL" id="QKYT01000913">
    <property type="protein sequence ID" value="RIA80711.1"/>
    <property type="molecule type" value="Genomic_DNA"/>
</dbReference>
<dbReference type="GO" id="GO:0031380">
    <property type="term" value="C:nuclear RNA-directed RNA polymerase complex"/>
    <property type="evidence" value="ECO:0007669"/>
    <property type="project" value="TreeGrafter"/>
</dbReference>
<accession>A0A397SDA4</accession>
<dbReference type="InterPro" id="IPR041679">
    <property type="entry name" value="DNA2/NAM7-like_C"/>
</dbReference>
<protein>
    <recommendedName>
        <fullName evidence="7">P-loop containing nucleoside triphosphate hydrolase protein</fullName>
    </recommendedName>
</protein>
<feature type="region of interest" description="Disordered" evidence="1">
    <location>
        <begin position="1"/>
        <end position="56"/>
    </location>
</feature>
<dbReference type="InterPro" id="IPR027417">
    <property type="entry name" value="P-loop_NTPase"/>
</dbReference>
<dbReference type="OrthoDB" id="2423195at2759"/>
<gene>
    <name evidence="5" type="ORF">C1645_866307</name>
</gene>
<evidence type="ECO:0000259" key="3">
    <source>
        <dbReference type="Pfam" id="PF13087"/>
    </source>
</evidence>
<feature type="domain" description="DNA2/NAM7 helicase helicase" evidence="2">
    <location>
        <begin position="737"/>
        <end position="1093"/>
    </location>
</feature>
<feature type="domain" description="DNA2/NAM7 helicase-like C-terminal" evidence="3">
    <location>
        <begin position="1110"/>
        <end position="1332"/>
    </location>
</feature>
<dbReference type="PANTHER" id="PTHR10887:SF445">
    <property type="entry name" value="NFX1-TYPE ZINC FINGER-CONTAINING PROTEIN 1"/>
    <property type="match status" value="1"/>
</dbReference>
<dbReference type="SUPFAM" id="SSF52540">
    <property type="entry name" value="P-loop containing nucleoside triphosphate hydrolases"/>
    <property type="match status" value="1"/>
</dbReference>
<evidence type="ECO:0000256" key="1">
    <source>
        <dbReference type="SAM" id="MobiDB-lite"/>
    </source>
</evidence>
<dbReference type="Proteomes" id="UP000265703">
    <property type="component" value="Unassembled WGS sequence"/>
</dbReference>
<dbReference type="Gene3D" id="3.40.50.300">
    <property type="entry name" value="P-loop containing nucleotide triphosphate hydrolases"/>
    <property type="match status" value="2"/>
</dbReference>
<keyword evidence="6" id="KW-1185">Reference proteome</keyword>
<proteinExistence type="predicted"/>
<evidence type="ECO:0000313" key="6">
    <source>
        <dbReference type="Proteomes" id="UP000265703"/>
    </source>
</evidence>
<evidence type="ECO:0000259" key="2">
    <source>
        <dbReference type="Pfam" id="PF13086"/>
    </source>
</evidence>
<feature type="compositionally biased region" description="Basic and acidic residues" evidence="1">
    <location>
        <begin position="32"/>
        <end position="48"/>
    </location>
</feature>
<dbReference type="Pfam" id="PF13086">
    <property type="entry name" value="AAA_11"/>
    <property type="match status" value="1"/>
</dbReference>
<dbReference type="GO" id="GO:0031048">
    <property type="term" value="P:regulatory ncRNA-mediated heterochromatin formation"/>
    <property type="evidence" value="ECO:0007669"/>
    <property type="project" value="TreeGrafter"/>
</dbReference>
<organism evidence="5 6">
    <name type="scientific">Glomus cerebriforme</name>
    <dbReference type="NCBI Taxonomy" id="658196"/>
    <lineage>
        <taxon>Eukaryota</taxon>
        <taxon>Fungi</taxon>
        <taxon>Fungi incertae sedis</taxon>
        <taxon>Mucoromycota</taxon>
        <taxon>Glomeromycotina</taxon>
        <taxon>Glomeromycetes</taxon>
        <taxon>Glomerales</taxon>
        <taxon>Glomeraceae</taxon>
        <taxon>Glomus</taxon>
    </lineage>
</organism>
<dbReference type="Pfam" id="PF13087">
    <property type="entry name" value="AAA_12"/>
    <property type="match status" value="1"/>
</dbReference>
<comment type="caution">
    <text evidence="5">The sequence shown here is derived from an EMBL/GenBank/DDBJ whole genome shotgun (WGS) entry which is preliminary data.</text>
</comment>
<sequence>MYRRGRGFGFNNGRGRGFGSSRGRNNNVGASFRERIGGGNERSDEASVSHRNNTPPKLSAFEIKKLQEKTAITNFSSSELSYKGSDHIVYITNGRSVTTVWKKILKRETSWNQDDVRIFVSSALVTTDSQTGVEELVKELGNPESGLKRLKEIIKFPFMSCDAGLKNGVLSFQHVILPFLGLLTRSAITECILEKYVHAIFMVVYTNLDSFLYNKVMKMLEELMQRNSIKDNLVSAEELLSREPYSFIPSSLGIFFLVIVRLLTELLRRIKEASINETMRKIAHDLQRLMTTYKHSIEQQQLSFTSTDPLVNSLETRKYFFAILEREMKIMYKMLNGLVFKQQNLNAKSKLTQLHYKEIARKADVKRTYDPPGELSENGKRHDNDFAKISEISIIPTREEIICDRQPFLPSSLPDAPHFLPSGVNRLLDTQFRLLREDILNPIRGGISSFLAALLQDHTDINTNLSRELEKIKNGGGKFRYNNGMNDNGDLNVYTNIQFVEIVCDRRGFFCTIKFTPPKLRSARDFESRKAYWKTSKNLIVGSLVTFILPNLNSNFRQASSNNTVNNFDLYSLYFGVVASRDENALAGDDAKININLIDPSCYTIALDDISYPDKLTKKYLERRFMVESTSVYLEAYYHILKNLQTIDSSSLPFEQYLAPNLNDLIKNNDDSVNVKVENPVYTRAPGFQFDLSVLFKDKRRSIKLNVADSYTYDDIARYINNYSSIGKSSDGTPYGLDETQAKALISALTREIALIEGPPGTGKTVVGVQIMKVLLAKENRTTRIGPILIICFTNHALDQFLEHLLDENITKNIVRLGSRTNSKKIENYKLENYKTHSKLPGSLIESLEEIEHEVSAIKSKERMSWNDIREYLKINEAKFFSKFKHVTNKDLPNWILLNQEKIFEQWLKGTDIKKINKTKNNLYNHQKEPNKNEDHENIETDADDESLIDYETMKWIENYNEPKTNRALDVLLNDHAIWKMSRVERKKLHDYWRTKHYEKIFSDLQKRYQEKLQEKYNIYNEGRRQVLLNSDVIGMTTNGAAKFQSLIRSIGPKIIVCEEAGEVLEAHILSALTPSTQHLILIGDHNQLRPHIATYSLSMDSHVGKNYQLDKSVFERLVDGNNAVKIEKTRILTQRRMRNEISDLIRYTLYPNLIDGENTAKYKNVRGAQHNVYFIDHRNPEDSSGGDLTTQSHVNSYEVTMVVEMVKYFVRNGYDKPDDIAVLTPYLGQMNKIKEALSKPFAVTIDKREEQDIVEMEEEQGDEKNDDKKQKVTLRTVDNFQGEEARIVIISLVRNFSGSGKYESIGFLKSSNRSNVLLSRAREGMYLIGNSELMAKKSEDMWAPVIDILHKRNPSQVGFGMPIVCNRHPDYKHIITEPEQFAKVSPNGGCDKNCDISLPCGHACTQKCHSDDLNHKKLRCLKPCSKLYPNCGHPCIKSCFEDCGKCEFYVGDITLPVCDHIFKNAKCWQNQSKEEIECEVLIDIELPNCGHKLQNIEYGERPKCKVPIDITLPDCGHLLPNIECWKIQNGEIPECNVPIVIVLPSCGHLLQIECWKNEFKEEIDCITLIDIKLPNCGHILQDIECWKIQNGEIPECDFPIDNIILPICGHTLQNAKCWQNQIKEKLRCNYPVDIKLPNCDHTLQHAECWQNQIKEQLLCKVPIDNTLSCGHKLRNVECWENQFKESVRCMELVTKKLPYCEHTKDIHCYESVDDIECREICGEKMKCGHECLNKCFECQSSKIATLEELRKPHGKCKNTCNSLLFCGDLCKQICHEGYECQPCKNRCTVLCEHKKSCRKNCLEPCSVCAEKCSWECKHQGRCELSCGVPCSRLPCNERCDKKLKCGHRCAGVCGEICPSKDFCVECARENVKNQVSDTITNTIFSETDWNKERMIVLSCKHVYTMKTMDILMKMKDYYEGSNERGWTSTKIISTLPINIIKCPACQIPVKDIRRYGRIIKKCTLNIQNKKFLLKYDYKIKEIIKNINFDIGNKIKSMRCQLNSKLPKLELRPREVVFKEHNITSKDLPEITPYYYFESIEEYHGFDEVSEQVWINHVKKLLICYRELTTIIRATKISPHVKAFEATVSSLLKLPKSVTSESLQQETLSKIGIILPRINRRIYLDAFLEIINIQKILYHEILIIIEIVSRESRNEDKDFISIKNVWKNFAESLQNSIQKHLYTIREVAKSTHYGRNLLLTNVEILELDLKMLTFQLKYQTNGIIINNALKKCTEIKKSIVDIVKNDEYKKNKKEFKTGVYKRLQYLWRDCNKIVENLNSGIERELEIQEIHQSMKPKFISAGLWYKWYECSNGHLYMLEECSKPVRCPDCDLEIDFFSVYTEKSQNVRK</sequence>
<dbReference type="InterPro" id="IPR047187">
    <property type="entry name" value="SF1_C_Upf1"/>
</dbReference>
<dbReference type="CDD" id="cd18808">
    <property type="entry name" value="SF1_C_Upf1"/>
    <property type="match status" value="1"/>
</dbReference>
<dbReference type="CDD" id="cd06008">
    <property type="entry name" value="NF-X1-zinc-finger"/>
    <property type="match status" value="1"/>
</dbReference>